<reference evidence="1 2" key="1">
    <citation type="submission" date="2019-07" db="EMBL/GenBank/DDBJ databases">
        <title>Whole genome shotgun sequence of Reyranella soli NBRC 108950.</title>
        <authorList>
            <person name="Hosoyama A."/>
            <person name="Uohara A."/>
            <person name="Ohji S."/>
            <person name="Ichikawa N."/>
        </authorList>
    </citation>
    <scope>NUCLEOTIDE SEQUENCE [LARGE SCALE GENOMIC DNA]</scope>
    <source>
        <strain evidence="1 2">NBRC 108950</strain>
    </source>
</reference>
<dbReference type="AlphaFoldDB" id="A0A512NJ74"/>
<accession>A0A512NJ74</accession>
<sequence>MRAVMARFMTRVELHYAPHDGADYEKLHEQMESRGFQRTISSSDATYHLPPAEYYIEGDYSRDGVLQAAKESAQAIGYTVWSPTTTARKTFAAVTSDAPTSTWAGLEKV</sequence>
<evidence type="ECO:0000313" key="2">
    <source>
        <dbReference type="Proteomes" id="UP000321058"/>
    </source>
</evidence>
<dbReference type="Proteomes" id="UP000321058">
    <property type="component" value="Unassembled WGS sequence"/>
</dbReference>
<organism evidence="1 2">
    <name type="scientific">Reyranella soli</name>
    <dbReference type="NCBI Taxonomy" id="1230389"/>
    <lineage>
        <taxon>Bacteria</taxon>
        <taxon>Pseudomonadati</taxon>
        <taxon>Pseudomonadota</taxon>
        <taxon>Alphaproteobacteria</taxon>
        <taxon>Hyphomicrobiales</taxon>
        <taxon>Reyranellaceae</taxon>
        <taxon>Reyranella</taxon>
    </lineage>
</organism>
<evidence type="ECO:0000313" key="1">
    <source>
        <dbReference type="EMBL" id="GEP59001.1"/>
    </source>
</evidence>
<comment type="caution">
    <text evidence="1">The sequence shown here is derived from an EMBL/GenBank/DDBJ whole genome shotgun (WGS) entry which is preliminary data.</text>
</comment>
<name>A0A512NJ74_9HYPH</name>
<gene>
    <name evidence="1" type="ORF">RSO01_61670</name>
</gene>
<dbReference type="EMBL" id="BKAJ01000115">
    <property type="protein sequence ID" value="GEP59001.1"/>
    <property type="molecule type" value="Genomic_DNA"/>
</dbReference>
<keyword evidence="2" id="KW-1185">Reference proteome</keyword>
<protein>
    <submittedName>
        <fullName evidence="1">Uncharacterized protein</fullName>
    </submittedName>
</protein>
<proteinExistence type="predicted"/>